<dbReference type="Gene3D" id="1.10.506.10">
    <property type="entry name" value="GTPase Activation - p120gap, domain 1"/>
    <property type="match status" value="1"/>
</dbReference>
<dbReference type="Pfam" id="PF00168">
    <property type="entry name" value="C2"/>
    <property type="match status" value="1"/>
</dbReference>
<feature type="region of interest" description="Disordered" evidence="2">
    <location>
        <begin position="108"/>
        <end position="230"/>
    </location>
</feature>
<dbReference type="CDD" id="cd05137">
    <property type="entry name" value="RasGAP_CLA2_BUD2"/>
    <property type="match status" value="1"/>
</dbReference>
<dbReference type="OrthoDB" id="775356at2759"/>
<dbReference type="InterPro" id="IPR000008">
    <property type="entry name" value="C2_dom"/>
</dbReference>
<keyword evidence="6" id="KW-1185">Reference proteome</keyword>
<feature type="region of interest" description="Disordered" evidence="2">
    <location>
        <begin position="1251"/>
        <end position="1352"/>
    </location>
</feature>
<dbReference type="SUPFAM" id="SSF48350">
    <property type="entry name" value="GTPase activation domain, GAP"/>
    <property type="match status" value="1"/>
</dbReference>
<dbReference type="SMART" id="SM00323">
    <property type="entry name" value="RasGAP"/>
    <property type="match status" value="1"/>
</dbReference>
<name>A0A1E1L3P9_9HELO</name>
<keyword evidence="1" id="KW-0343">GTPase activation</keyword>
<dbReference type="InterPro" id="IPR039360">
    <property type="entry name" value="Ras_GTPase"/>
</dbReference>
<feature type="compositionally biased region" description="Basic residues" evidence="2">
    <location>
        <begin position="201"/>
        <end position="211"/>
    </location>
</feature>
<reference evidence="6" key="1">
    <citation type="submission" date="2016-03" db="EMBL/GenBank/DDBJ databases">
        <authorList>
            <person name="Guldener U."/>
        </authorList>
    </citation>
    <scope>NUCLEOTIDE SEQUENCE [LARGE SCALE GENOMIC DNA]</scope>
    <source>
        <strain evidence="6">04CH-RAC-A.6.1</strain>
    </source>
</reference>
<protein>
    <submittedName>
        <fullName evidence="5">Related to BUD2-GTPase-activating protein for Bud1p/Rsr1p</fullName>
    </submittedName>
</protein>
<feature type="compositionally biased region" description="Polar residues" evidence="2">
    <location>
        <begin position="1327"/>
        <end position="1340"/>
    </location>
</feature>
<accession>A0A1E1L3P9</accession>
<dbReference type="SMART" id="SM00239">
    <property type="entry name" value="C2"/>
    <property type="match status" value="1"/>
</dbReference>
<evidence type="ECO:0000313" key="6">
    <source>
        <dbReference type="Proteomes" id="UP000178912"/>
    </source>
</evidence>
<evidence type="ECO:0000256" key="2">
    <source>
        <dbReference type="SAM" id="MobiDB-lite"/>
    </source>
</evidence>
<dbReference type="Gene3D" id="2.60.40.150">
    <property type="entry name" value="C2 domain"/>
    <property type="match status" value="1"/>
</dbReference>
<gene>
    <name evidence="5" type="ORF">RAG0_11375</name>
</gene>
<evidence type="ECO:0000259" key="3">
    <source>
        <dbReference type="PROSITE" id="PS50004"/>
    </source>
</evidence>
<evidence type="ECO:0000259" key="4">
    <source>
        <dbReference type="PROSITE" id="PS50018"/>
    </source>
</evidence>
<dbReference type="GO" id="GO:0005096">
    <property type="term" value="F:GTPase activator activity"/>
    <property type="evidence" value="ECO:0007669"/>
    <property type="project" value="UniProtKB-KW"/>
</dbReference>
<proteinExistence type="predicted"/>
<feature type="compositionally biased region" description="Basic and acidic residues" evidence="2">
    <location>
        <begin position="1252"/>
        <end position="1263"/>
    </location>
</feature>
<dbReference type="Pfam" id="PF00616">
    <property type="entry name" value="RasGAP"/>
    <property type="match status" value="1"/>
</dbReference>
<feature type="region of interest" description="Disordered" evidence="2">
    <location>
        <begin position="1"/>
        <end position="70"/>
    </location>
</feature>
<feature type="compositionally biased region" description="Polar residues" evidence="2">
    <location>
        <begin position="160"/>
        <end position="179"/>
    </location>
</feature>
<feature type="compositionally biased region" description="Polar residues" evidence="2">
    <location>
        <begin position="1170"/>
        <end position="1189"/>
    </location>
</feature>
<feature type="compositionally biased region" description="Low complexity" evidence="2">
    <location>
        <begin position="1143"/>
        <end position="1155"/>
    </location>
</feature>
<dbReference type="PROSITE" id="PS50018">
    <property type="entry name" value="RAS_GTPASE_ACTIV_2"/>
    <property type="match status" value="1"/>
</dbReference>
<dbReference type="PROSITE" id="PS00509">
    <property type="entry name" value="RAS_GTPASE_ACTIV_1"/>
    <property type="match status" value="1"/>
</dbReference>
<evidence type="ECO:0000256" key="1">
    <source>
        <dbReference type="ARBA" id="ARBA00022468"/>
    </source>
</evidence>
<dbReference type="InterPro" id="IPR035892">
    <property type="entry name" value="C2_domain_sf"/>
</dbReference>
<dbReference type="CDD" id="cd00030">
    <property type="entry name" value="C2"/>
    <property type="match status" value="1"/>
</dbReference>
<feature type="region of interest" description="Disordered" evidence="2">
    <location>
        <begin position="1127"/>
        <end position="1220"/>
    </location>
</feature>
<feature type="region of interest" description="Disordered" evidence="2">
    <location>
        <begin position="356"/>
        <end position="390"/>
    </location>
</feature>
<feature type="compositionally biased region" description="Low complexity" evidence="2">
    <location>
        <begin position="1314"/>
        <end position="1326"/>
    </location>
</feature>
<feature type="domain" description="Ras-GAP" evidence="4">
    <location>
        <begin position="743"/>
        <end position="978"/>
    </location>
</feature>
<dbReference type="PANTHER" id="PTHR10194">
    <property type="entry name" value="RAS GTPASE-ACTIVATING PROTEINS"/>
    <property type="match status" value="1"/>
</dbReference>
<dbReference type="PROSITE" id="PS50004">
    <property type="entry name" value="C2"/>
    <property type="match status" value="1"/>
</dbReference>
<dbReference type="Proteomes" id="UP000178912">
    <property type="component" value="Unassembled WGS sequence"/>
</dbReference>
<dbReference type="InterPro" id="IPR008936">
    <property type="entry name" value="Rho_GTPase_activation_prot"/>
</dbReference>
<feature type="domain" description="C2" evidence="3">
    <location>
        <begin position="540"/>
        <end position="688"/>
    </location>
</feature>
<dbReference type="GO" id="GO:0007165">
    <property type="term" value="P:signal transduction"/>
    <property type="evidence" value="ECO:0007669"/>
    <property type="project" value="UniProtKB-ARBA"/>
</dbReference>
<dbReference type="InterPro" id="IPR023152">
    <property type="entry name" value="RasGAP_CS"/>
</dbReference>
<dbReference type="EMBL" id="FJUX01000074">
    <property type="protein sequence ID" value="CZT05167.1"/>
    <property type="molecule type" value="Genomic_DNA"/>
</dbReference>
<dbReference type="PANTHER" id="PTHR10194:SF60">
    <property type="entry name" value="RAS GTPASE-ACTIVATING PROTEIN RASKOL"/>
    <property type="match status" value="1"/>
</dbReference>
<evidence type="ECO:0000313" key="5">
    <source>
        <dbReference type="EMBL" id="CZT05167.1"/>
    </source>
</evidence>
<sequence>MSRNRPMSILPPGMDGRPYNGPHGKDGALQDWQKNATDTLARSLDRPNDSNTTHRVRPAGQQTIRPVTPERHDWEEKAYTSIGPVQTSPRSILGGEKRRQGLVFQDSYSTDSLEGGGGGLLSGPPVSFHLRPRNKTINEPPHQRSGSTTVSKSRHRIGSVHSTNAASFHDIQPQTNVSNPLGFAPNPTRPSQLPKPDPVKGGRRLTKKSSRPKSTLSVMGDGPPSVDSLALPVTTEDANKILILMKTSCGRMRGEVEYQAVENGPLYTGICYIDDVKGSLMYEGDDRGPFHLTVVSDLRGCRVKPRLWPDKPLRCLELSNKAAGLEIYLMPKVKAEFDLWLAALLCWQQIRMTTLPANPTRSSAGPPLAEKTPAIPRRDSTTSGNGPRSGNIIKVAKLLLWDRGAPSSPSAIVRRPSTRDLRSSSRSGWRKVSCILQDNGELKLLTENDIILLSVIQLSQLSRCAIQRLDRSVLDEEYCLAIFPQYTPGSTELSILRPLYIALESRLTHEVWFCLLRAFTIPEIYGPQIINAEDDDDLYLDPPLPSTNDMFRMEKSISLRVIEAKIRRLPPKTEHASLGKSIKGVDDPSFGDYFVEVILDGEVRARTKTRNDTRNPFWREDCEFLDLPAHLPSLSVVLKQLEQPMSPSHGFLSSSSVHVTGPAIDITCGTVEIQVDKLDRGKDNEAWWPIMDDQQDPIGEIFLRIRHDELVVLLAKDYQPIYELLHNFCSGLTVQIAQVVPTSLRKLAETLMNIFQVSGHSLEWLSALVEDEIDGLGREQPNRRFRWSRRIGSNESYGGSVSDREHHVRDMGRSLQGEANLLFRGNSLLTQALDFHMRRVGKEYMEDVLSAKIMEINARNPDCEVDPSRISNVDDLEKNWKLLTTLTTEVWESIAGSVQRCPPEIRQVLKFVRACTEDRYGDYLRTVSYTSVSGFLFLRFFCPALLNPKLFGLLRDHPQPKAQRTLTLIAKSLQALANLSHFGQKESWMEPMNSFLARHRQGVKDFLDAICDIPAEGNNHALPASYSTPITILARLPQTSREGFPSLPYLIDHARNFATLVNLWLDAVVQNAPPQGFEGDLLEFHELCLDLQRRTDYCLLKAEQADRSADQMSLQWEDIIDTLHNASLDSPASGHELDSVMKSGSASRTGTSTSSQNHSPKWTEYPAAITSGQSTTHKQNHSFSSNHIHTPNERHSHVQSLTPVQPRLPPGSAGSEEGGLEKRDKQYFWDSKFGNAHQHQIEQRTLTISAHEQGKHEKSHDLIDGDQVSLPSSGQSRGGSSGGGDRKSSRSFLGGLRRKGRGDSTAAVNSEQSTPNDTPTTNRNDTAQLVGSMESTSSMGPSLKELKNSGFI</sequence>
<dbReference type="SUPFAM" id="SSF49562">
    <property type="entry name" value="C2 domain (Calcium/lipid-binding domain, CaLB)"/>
    <property type="match status" value="1"/>
</dbReference>
<organism evidence="5 6">
    <name type="scientific">Rhynchosporium agropyri</name>
    <dbReference type="NCBI Taxonomy" id="914238"/>
    <lineage>
        <taxon>Eukaryota</taxon>
        <taxon>Fungi</taxon>
        <taxon>Dikarya</taxon>
        <taxon>Ascomycota</taxon>
        <taxon>Pezizomycotina</taxon>
        <taxon>Leotiomycetes</taxon>
        <taxon>Helotiales</taxon>
        <taxon>Ploettnerulaceae</taxon>
        <taxon>Rhynchosporium</taxon>
    </lineage>
</organism>
<dbReference type="InterPro" id="IPR001936">
    <property type="entry name" value="RasGAP_dom"/>
</dbReference>